<evidence type="ECO:0000256" key="1">
    <source>
        <dbReference type="SAM" id="MobiDB-lite"/>
    </source>
</evidence>
<feature type="signal peptide" evidence="2">
    <location>
        <begin position="1"/>
        <end position="26"/>
    </location>
</feature>
<proteinExistence type="predicted"/>
<sequence>MEGRFKLIMVLFIAVTCLLFHCNALAIPHEISKRGIPEPEDVVSTSRIGLKSVLTAAQHMVDNESALIEKKNPSPGSSDISKPASSSEFGASTADLVPATAKKNDATTKK</sequence>
<feature type="compositionally biased region" description="Polar residues" evidence="1">
    <location>
        <begin position="74"/>
        <end position="90"/>
    </location>
</feature>
<evidence type="ECO:0000313" key="4">
    <source>
        <dbReference type="Proteomes" id="UP001476247"/>
    </source>
</evidence>
<evidence type="ECO:0000256" key="2">
    <source>
        <dbReference type="SAM" id="SignalP"/>
    </source>
</evidence>
<name>A0ABP9YGR7_9FUNG</name>
<dbReference type="Proteomes" id="UP001476247">
    <property type="component" value="Unassembled WGS sequence"/>
</dbReference>
<evidence type="ECO:0000313" key="3">
    <source>
        <dbReference type="EMBL" id="GAA5806134.1"/>
    </source>
</evidence>
<accession>A0ABP9YGR7</accession>
<gene>
    <name evidence="3" type="ORF">HPULCUR_011663</name>
</gene>
<evidence type="ECO:0008006" key="5">
    <source>
        <dbReference type="Google" id="ProtNLM"/>
    </source>
</evidence>
<keyword evidence="4" id="KW-1185">Reference proteome</keyword>
<feature type="region of interest" description="Disordered" evidence="1">
    <location>
        <begin position="64"/>
        <end position="110"/>
    </location>
</feature>
<reference evidence="3 4" key="1">
    <citation type="submission" date="2024-04" db="EMBL/GenBank/DDBJ databases">
        <title>genome sequences of Mucor flavus KT1a and Helicostylum pulchrum KT1b strains isolation_sourced from the surface of a dry-aged beef.</title>
        <authorList>
            <person name="Toyotome T."/>
            <person name="Hosono M."/>
            <person name="Torimaru M."/>
            <person name="Fukuda K."/>
            <person name="Mikami N."/>
        </authorList>
    </citation>
    <scope>NUCLEOTIDE SEQUENCE [LARGE SCALE GENOMIC DNA]</scope>
    <source>
        <strain evidence="3 4">KT1b</strain>
    </source>
</reference>
<protein>
    <recommendedName>
        <fullName evidence="5">Transmembrane protein</fullName>
    </recommendedName>
</protein>
<comment type="caution">
    <text evidence="3">The sequence shown here is derived from an EMBL/GenBank/DDBJ whole genome shotgun (WGS) entry which is preliminary data.</text>
</comment>
<dbReference type="EMBL" id="BAABUJ010000057">
    <property type="protein sequence ID" value="GAA5806134.1"/>
    <property type="molecule type" value="Genomic_DNA"/>
</dbReference>
<feature type="chain" id="PRO_5045159340" description="Transmembrane protein" evidence="2">
    <location>
        <begin position="27"/>
        <end position="110"/>
    </location>
</feature>
<keyword evidence="2" id="KW-0732">Signal</keyword>
<organism evidence="3 4">
    <name type="scientific">Helicostylum pulchrum</name>
    <dbReference type="NCBI Taxonomy" id="562976"/>
    <lineage>
        <taxon>Eukaryota</taxon>
        <taxon>Fungi</taxon>
        <taxon>Fungi incertae sedis</taxon>
        <taxon>Mucoromycota</taxon>
        <taxon>Mucoromycotina</taxon>
        <taxon>Mucoromycetes</taxon>
        <taxon>Mucorales</taxon>
        <taxon>Mucorineae</taxon>
        <taxon>Mucoraceae</taxon>
        <taxon>Helicostylum</taxon>
    </lineage>
</organism>